<proteinExistence type="predicted"/>
<evidence type="ECO:0000313" key="6">
    <source>
        <dbReference type="EMBL" id="GMH49549.1"/>
    </source>
</evidence>
<evidence type="ECO:0000256" key="1">
    <source>
        <dbReference type="ARBA" id="ARBA00004245"/>
    </source>
</evidence>
<gene>
    <name evidence="6" type="ORF">TrRE_jg4563</name>
</gene>
<dbReference type="Pfam" id="PF13516">
    <property type="entry name" value="LRR_6"/>
    <property type="match status" value="3"/>
</dbReference>
<dbReference type="Proteomes" id="UP001165082">
    <property type="component" value="Unassembled WGS sequence"/>
</dbReference>
<dbReference type="PANTHER" id="PTHR24107:SF2">
    <property type="entry name" value="NLR FAMILY CARD DOMAIN CONTAINING 3"/>
    <property type="match status" value="1"/>
</dbReference>
<dbReference type="InterPro" id="IPR036020">
    <property type="entry name" value="WW_dom_sf"/>
</dbReference>
<dbReference type="PROSITE" id="PS01159">
    <property type="entry name" value="WW_DOMAIN_1"/>
    <property type="match status" value="1"/>
</dbReference>
<comment type="subcellular location">
    <subcellularLocation>
        <location evidence="1">Cytoplasm</location>
        <location evidence="1">Cytoskeleton</location>
    </subcellularLocation>
</comment>
<feature type="compositionally biased region" description="Low complexity" evidence="4">
    <location>
        <begin position="2087"/>
        <end position="2103"/>
    </location>
</feature>
<sequence>MPTWTKSAKKFNKKFKVDTTKTDPRFVKIDKPPTPEKKVETFASGFAAWQLKSSKFRPPPPKPNHRLYREDVEYETWEEHYDDGGTRFFYNPSTNKSQWDVPEIIAKAMAKEEAMRRRKEQDEVDSYYASHGVSSEGSGYYGADGSWVEGGYDENGNWLEYGGEQGGGQYDEYGNYYEGGAAAAAGDDDYYDHDYYPAEDPPAGKIHDEDLVAEEELVAVCSLLANKEISQVIADAVPKIALIEKKKRLQKLKDNEHAMWKTAHADYKQNKAETVREVKVGSAEYLAMHEHDDDDEEEMKGGEWDDYQETQRKERFANSASTQEAPKIEGTDGRDLNQLIEDLEKIGVESKKLARILFRLSHSKLGHAPLREVDMTNDPIGDLGASCLAELLKHSSVVRLYMVKCDLGNSGVKALAESALHNRSLMELYLNSNRVTDEGVRDIATSLGGSPTLKTLNLSSNRITEDGAKYLASMLVDPGCRLRNLFLSGALDTTKQLERENPSDDEDEMDQNKPMSMKKRKLLKAGTGLFGEMSAGTLAVLEAKRKLARKKGRIGFMGVIYLSTALMAPHGCPLRNLTLVNCDIGPTIEGAKALSVGLYSNDTLEVLNISNNKLGDLGAGLLAESLQVNKKLNNLIFRNCEVGRKMEKKLLDSVSDKSELDWLQKKELALVAVEARNWMLKIAQKNNFRFAASAYLEVARKAEEDLSLHAKLERVDEKMDKKIEGTESKVKKAGLKVIKGLKHKKLQELEEEELEEEKKSSGFGDVVNQETTESMLPDELVEGRRHKKYDDFTDEVVTKLETFDVAELDASATRDMLSSCMRLRELCIAESDVCVERVAKLAEQIKRNKKAMGDEEERHRVFTKEAKERMKGEKVKMKEFALLKKKLEKDLKPLETMLRQGDEPIAATKLLLVDLENKRGKMKFSKIEKEEAEMTMAEAIMDARNRTNKRGSIVPAKDELAKEEEEPEIIKMTKMRLKVLEDSQSTLKSKVAGVKSQLSANVQKDEKCNIVVREMTAKIKESGEHLLSTNKSVQSSYKAAVSEAHRLQRRLHSCRVDERNMEARIDELAEKSRLKQREEDFQGLVKETCHNAAIDDELRQAIYDDVQATTLFETRTSIFEEIRAKFEFDNSSMDMLRFNLKDLERRVGEANERLGNNLQHWEREKNERDGVGLVNEWKKAKDKYEKVKGRVDKLENMAYRVEPVPEALLEEFEGARERFEALDGEKSAADQALKDGEPMKIKWGKELAKMEEEMKGFEKVYLESKGDFERIKEDHLRKRMIVSSLRMDHMALISAEELRRNPPKSYSAKADKEKRESLVNFARSFNSSISSASQVVDYHNTMRELADQSRVRREQLLLQAKEDEDLTKEQFLQKTMRALLGLDHDLEPGTREYRWALNNIRRKKHLDNQKSRSLARKADRDRKRRIKLLRRAEVMPVGELIHELREFGIESVEDVSEVDRLVETWVMCKLHEAIVATGSWNPKALGRGVYADEDSPIKKKVEHMRSAVKAKKETKGMSAKKAMGIKFRTIKKTMMVKKSRVQVLKRKETVMVKEKQIRRRKMVVKKRVDAEGRTWKRKESVVGRKSSVATDGRGRLSLLGSLKEEGGGNGEEEREREKEKTQEDEFLGSKLIDVEIEVEEEVEVEVEKMMEIEEEKLVEIEEEVEVEEEVEITKEEYEELLLQEKEEEEEEERDREKERETERERVKAAEEKREKERERLAEVKRQRKEKEEEKRRKEEEEADKKRKEEEEESVILEVLRQSSGLARDFMKREVGKLEGGKEEEGENSDDGGGSKNPRFKRGTIANPLEATESVNRGNLTKRQRKNAQRNIRFLRDHVRDAARIEYKELLHENRRNVHLMRKLGFLMIDSNPGVSGAKLRRRGCMILLERCVKVEPRLADDGGIMRSLAEAHYSIYVGDGDMGADVHLERAKFCWGRALRDVRVSGDPRAWEGTALVHLAMGDREGAKETLVKLVEHFPRYEGVGRVKIMLAGECMEREEFEKARDYLFGAMARGGGGGGGFGATEMTFVQGVMEGMWARSLERRKRGEGEGGALSEVESIMLSKHVSMSLSNMSTVYLQMNASTLPSQTSPDDSPNDSPDSDAISKGAATMLDSHSTWVYFGESATAVGYHTVASLIYREGLVRMGYKFGGDIEELGGRKRGVGVLLRLMAKALRRSGRVDEAVEVGSRSLEVASKGGERMKALVGLWSDRGMGDELYEEEMEMDLGSVLDEYVVYERVDTNSGFSKRELAGREMEVEHGVGLRRDDSLKIMGGEVVRRRQSSLMLKREDKWKL</sequence>
<dbReference type="Gene3D" id="2.20.70.10">
    <property type="match status" value="1"/>
</dbReference>
<dbReference type="Gene3D" id="3.80.10.10">
    <property type="entry name" value="Ribonuclease Inhibitor"/>
    <property type="match status" value="2"/>
</dbReference>
<comment type="caution">
    <text evidence="6">The sequence shown here is derived from an EMBL/GenBank/DDBJ whole genome shotgun (WGS) entry which is preliminary data.</text>
</comment>
<dbReference type="SUPFAM" id="SSF51045">
    <property type="entry name" value="WW domain"/>
    <property type="match status" value="1"/>
</dbReference>
<dbReference type="PROSITE" id="PS50020">
    <property type="entry name" value="WW_DOMAIN_2"/>
    <property type="match status" value="1"/>
</dbReference>
<reference evidence="6" key="1">
    <citation type="submission" date="2022-07" db="EMBL/GenBank/DDBJ databases">
        <title>Genome analysis of Parmales, a sister group of diatoms, reveals the evolutionary specialization of diatoms from phago-mixotrophs to photoautotrophs.</title>
        <authorList>
            <person name="Ban H."/>
            <person name="Sato S."/>
            <person name="Yoshikawa S."/>
            <person name="Kazumasa Y."/>
            <person name="Nakamura Y."/>
            <person name="Ichinomiya M."/>
            <person name="Saitoh K."/>
            <person name="Sato N."/>
            <person name="Blanc-Mathieu R."/>
            <person name="Endo H."/>
            <person name="Kuwata A."/>
            <person name="Ogata H."/>
        </authorList>
    </citation>
    <scope>NUCLEOTIDE SEQUENCE</scope>
</reference>
<dbReference type="PANTHER" id="PTHR24107">
    <property type="entry name" value="YNEIN REGULATORY COMPLEX SUBUNIT 5"/>
    <property type="match status" value="1"/>
</dbReference>
<keyword evidence="3" id="KW-0206">Cytoskeleton</keyword>
<organism evidence="6 7">
    <name type="scientific">Triparma retinervis</name>
    <dbReference type="NCBI Taxonomy" id="2557542"/>
    <lineage>
        <taxon>Eukaryota</taxon>
        <taxon>Sar</taxon>
        <taxon>Stramenopiles</taxon>
        <taxon>Ochrophyta</taxon>
        <taxon>Bolidophyceae</taxon>
        <taxon>Parmales</taxon>
        <taxon>Triparmaceae</taxon>
        <taxon>Triparma</taxon>
    </lineage>
</organism>
<dbReference type="InterPro" id="IPR032675">
    <property type="entry name" value="LRR_dom_sf"/>
</dbReference>
<feature type="region of interest" description="Disordered" evidence="4">
    <location>
        <begin position="1656"/>
        <end position="1753"/>
    </location>
</feature>
<feature type="domain" description="WW" evidence="5">
    <location>
        <begin position="77"/>
        <end position="104"/>
    </location>
</feature>
<dbReference type="CDD" id="cd00201">
    <property type="entry name" value="WW"/>
    <property type="match status" value="1"/>
</dbReference>
<name>A0A9W7DMY8_9STRA</name>
<dbReference type="InterPro" id="IPR001202">
    <property type="entry name" value="WW_dom"/>
</dbReference>
<feature type="compositionally biased region" description="Acidic residues" evidence="4">
    <location>
        <begin position="1660"/>
        <end position="1693"/>
    </location>
</feature>
<keyword evidence="2" id="KW-0963">Cytoplasm</keyword>
<protein>
    <recommendedName>
        <fullName evidence="5">WW domain-containing protein</fullName>
    </recommendedName>
</protein>
<feature type="region of interest" description="Disordered" evidence="4">
    <location>
        <begin position="2085"/>
        <end position="2106"/>
    </location>
</feature>
<dbReference type="Pfam" id="PF00397">
    <property type="entry name" value="WW"/>
    <property type="match status" value="1"/>
</dbReference>
<feature type="region of interest" description="Disordered" evidence="4">
    <location>
        <begin position="1772"/>
        <end position="1809"/>
    </location>
</feature>
<feature type="region of interest" description="Disordered" evidence="4">
    <location>
        <begin position="1593"/>
        <end position="1624"/>
    </location>
</feature>
<accession>A0A9W7DMY8</accession>
<dbReference type="GO" id="GO:0005856">
    <property type="term" value="C:cytoskeleton"/>
    <property type="evidence" value="ECO:0007669"/>
    <property type="project" value="UniProtKB-SubCell"/>
</dbReference>
<dbReference type="SMART" id="SM00456">
    <property type="entry name" value="WW"/>
    <property type="match status" value="1"/>
</dbReference>
<dbReference type="InterPro" id="IPR052410">
    <property type="entry name" value="DRC5"/>
</dbReference>
<dbReference type="SUPFAM" id="SSF48452">
    <property type="entry name" value="TPR-like"/>
    <property type="match status" value="1"/>
</dbReference>
<feature type="compositionally biased region" description="Basic and acidic residues" evidence="4">
    <location>
        <begin position="1772"/>
        <end position="1782"/>
    </location>
</feature>
<evidence type="ECO:0000259" key="5">
    <source>
        <dbReference type="PROSITE" id="PS50020"/>
    </source>
</evidence>
<dbReference type="InterPro" id="IPR001611">
    <property type="entry name" value="Leu-rich_rpt"/>
</dbReference>
<keyword evidence="7" id="KW-1185">Reference proteome</keyword>
<dbReference type="InterPro" id="IPR011990">
    <property type="entry name" value="TPR-like_helical_dom_sf"/>
</dbReference>
<feature type="compositionally biased region" description="Basic and acidic residues" evidence="4">
    <location>
        <begin position="1602"/>
        <end position="1623"/>
    </location>
</feature>
<dbReference type="EMBL" id="BRXZ01000638">
    <property type="protein sequence ID" value="GMH49549.1"/>
    <property type="molecule type" value="Genomic_DNA"/>
</dbReference>
<evidence type="ECO:0000313" key="7">
    <source>
        <dbReference type="Proteomes" id="UP001165082"/>
    </source>
</evidence>
<evidence type="ECO:0000256" key="4">
    <source>
        <dbReference type="SAM" id="MobiDB-lite"/>
    </source>
</evidence>
<dbReference type="SMART" id="SM00368">
    <property type="entry name" value="LRR_RI"/>
    <property type="match status" value="6"/>
</dbReference>
<feature type="compositionally biased region" description="Basic and acidic residues" evidence="4">
    <location>
        <begin position="1694"/>
        <end position="1748"/>
    </location>
</feature>
<evidence type="ECO:0000256" key="3">
    <source>
        <dbReference type="ARBA" id="ARBA00023212"/>
    </source>
</evidence>
<dbReference type="OrthoDB" id="341587at2759"/>
<evidence type="ECO:0000256" key="2">
    <source>
        <dbReference type="ARBA" id="ARBA00022490"/>
    </source>
</evidence>
<dbReference type="SUPFAM" id="SSF52047">
    <property type="entry name" value="RNI-like"/>
    <property type="match status" value="1"/>
</dbReference>
<feature type="non-terminal residue" evidence="6">
    <location>
        <position position="2295"/>
    </location>
</feature>